<evidence type="ECO:0000256" key="1">
    <source>
        <dbReference type="SAM" id="Phobius"/>
    </source>
</evidence>
<evidence type="ECO:0000313" key="3">
    <source>
        <dbReference type="Proteomes" id="UP000683507"/>
    </source>
</evidence>
<organism evidence="2 3">
    <name type="scientific">Parvicella tangerina</name>
    <dbReference type="NCBI Taxonomy" id="2829795"/>
    <lineage>
        <taxon>Bacteria</taxon>
        <taxon>Pseudomonadati</taxon>
        <taxon>Bacteroidota</taxon>
        <taxon>Flavobacteriia</taxon>
        <taxon>Flavobacteriales</taxon>
        <taxon>Parvicellaceae</taxon>
        <taxon>Parvicella</taxon>
    </lineage>
</organism>
<keyword evidence="1" id="KW-0472">Membrane</keyword>
<keyword evidence="1" id="KW-1133">Transmembrane helix</keyword>
<reference evidence="2" key="1">
    <citation type="submission" date="2021-04" db="EMBL/GenBank/DDBJ databases">
        <authorList>
            <person name="Rodrigo-Torres L."/>
            <person name="Arahal R. D."/>
            <person name="Lucena T."/>
        </authorList>
    </citation>
    <scope>NUCLEOTIDE SEQUENCE</scope>
    <source>
        <strain evidence="2">AS29M-1</strain>
    </source>
</reference>
<dbReference type="Proteomes" id="UP000683507">
    <property type="component" value="Chromosome"/>
</dbReference>
<proteinExistence type="predicted"/>
<protein>
    <submittedName>
        <fullName evidence="2">Uncharacterized protein</fullName>
    </submittedName>
</protein>
<evidence type="ECO:0000313" key="2">
    <source>
        <dbReference type="EMBL" id="CAG5077429.1"/>
    </source>
</evidence>
<keyword evidence="1" id="KW-0812">Transmembrane</keyword>
<name>A0A916JJT9_9FLAO</name>
<feature type="transmembrane region" description="Helical" evidence="1">
    <location>
        <begin position="12"/>
        <end position="37"/>
    </location>
</feature>
<sequence length="54" mass="6084">MGWHFQRLLMLILGLTYLFFSIFDFTLIGIIFSTFILSQAVFGYGCAAGNCPID</sequence>
<gene>
    <name evidence="2" type="ORF">CRYO30217_00382</name>
</gene>
<accession>A0A916JJT9</accession>
<dbReference type="EMBL" id="OU015584">
    <property type="protein sequence ID" value="CAG5077429.1"/>
    <property type="molecule type" value="Genomic_DNA"/>
</dbReference>
<keyword evidence="3" id="KW-1185">Reference proteome</keyword>
<dbReference type="AlphaFoldDB" id="A0A916JJT9"/>
<dbReference type="KEGG" id="ptan:CRYO30217_00382"/>